<name>A0AAW0C267_9AGAR</name>
<feature type="region of interest" description="Disordered" evidence="1">
    <location>
        <begin position="448"/>
        <end position="472"/>
    </location>
</feature>
<keyword evidence="3" id="KW-1185">Reference proteome</keyword>
<evidence type="ECO:0000313" key="2">
    <source>
        <dbReference type="EMBL" id="KAK7032005.1"/>
    </source>
</evidence>
<proteinExistence type="predicted"/>
<feature type="region of interest" description="Disordered" evidence="1">
    <location>
        <begin position="336"/>
        <end position="428"/>
    </location>
</feature>
<protein>
    <submittedName>
        <fullName evidence="2">Uncharacterized protein</fullName>
    </submittedName>
</protein>
<feature type="compositionally biased region" description="Polar residues" evidence="1">
    <location>
        <begin position="706"/>
        <end position="726"/>
    </location>
</feature>
<feature type="compositionally biased region" description="Polar residues" evidence="1">
    <location>
        <begin position="352"/>
        <end position="368"/>
    </location>
</feature>
<feature type="compositionally biased region" description="Polar residues" evidence="1">
    <location>
        <begin position="454"/>
        <end position="472"/>
    </location>
</feature>
<feature type="region of interest" description="Disordered" evidence="1">
    <location>
        <begin position="617"/>
        <end position="651"/>
    </location>
</feature>
<dbReference type="AlphaFoldDB" id="A0AAW0C267"/>
<reference evidence="2 3" key="1">
    <citation type="journal article" date="2024" name="J Genomics">
        <title>Draft genome sequencing and assembly of Favolaschia claudopus CIRM-BRFM 2984 isolated from oak limbs.</title>
        <authorList>
            <person name="Navarro D."/>
            <person name="Drula E."/>
            <person name="Chaduli D."/>
            <person name="Cazenave R."/>
            <person name="Ahrendt S."/>
            <person name="Wang J."/>
            <person name="Lipzen A."/>
            <person name="Daum C."/>
            <person name="Barry K."/>
            <person name="Grigoriev I.V."/>
            <person name="Favel A."/>
            <person name="Rosso M.N."/>
            <person name="Martin F."/>
        </authorList>
    </citation>
    <scope>NUCLEOTIDE SEQUENCE [LARGE SCALE GENOMIC DNA]</scope>
    <source>
        <strain evidence="2 3">CIRM-BRFM 2984</strain>
    </source>
</reference>
<organism evidence="2 3">
    <name type="scientific">Favolaschia claudopus</name>
    <dbReference type="NCBI Taxonomy" id="2862362"/>
    <lineage>
        <taxon>Eukaryota</taxon>
        <taxon>Fungi</taxon>
        <taxon>Dikarya</taxon>
        <taxon>Basidiomycota</taxon>
        <taxon>Agaricomycotina</taxon>
        <taxon>Agaricomycetes</taxon>
        <taxon>Agaricomycetidae</taxon>
        <taxon>Agaricales</taxon>
        <taxon>Marasmiineae</taxon>
        <taxon>Mycenaceae</taxon>
        <taxon>Favolaschia</taxon>
    </lineage>
</organism>
<evidence type="ECO:0000313" key="3">
    <source>
        <dbReference type="Proteomes" id="UP001362999"/>
    </source>
</evidence>
<feature type="region of interest" description="Disordered" evidence="1">
    <location>
        <begin position="930"/>
        <end position="960"/>
    </location>
</feature>
<feature type="compositionally biased region" description="Polar residues" evidence="1">
    <location>
        <begin position="641"/>
        <end position="651"/>
    </location>
</feature>
<dbReference type="EMBL" id="JAWWNJ010000024">
    <property type="protein sequence ID" value="KAK7032005.1"/>
    <property type="molecule type" value="Genomic_DNA"/>
</dbReference>
<feature type="compositionally biased region" description="Low complexity" evidence="1">
    <location>
        <begin position="1073"/>
        <end position="1096"/>
    </location>
</feature>
<feature type="compositionally biased region" description="Low complexity" evidence="1">
    <location>
        <begin position="414"/>
        <end position="425"/>
    </location>
</feature>
<comment type="caution">
    <text evidence="2">The sequence shown here is derived from an EMBL/GenBank/DDBJ whole genome shotgun (WGS) entry which is preliminary data.</text>
</comment>
<dbReference type="Proteomes" id="UP001362999">
    <property type="component" value="Unassembled WGS sequence"/>
</dbReference>
<feature type="region of interest" description="Disordered" evidence="1">
    <location>
        <begin position="1058"/>
        <end position="1107"/>
    </location>
</feature>
<gene>
    <name evidence="2" type="ORF">R3P38DRAFT_3187736</name>
</gene>
<evidence type="ECO:0000256" key="1">
    <source>
        <dbReference type="SAM" id="MobiDB-lite"/>
    </source>
</evidence>
<feature type="region of interest" description="Disordered" evidence="1">
    <location>
        <begin position="705"/>
        <end position="751"/>
    </location>
</feature>
<feature type="compositionally biased region" description="Low complexity" evidence="1">
    <location>
        <begin position="936"/>
        <end position="954"/>
    </location>
</feature>
<feature type="compositionally biased region" description="Polar residues" evidence="1">
    <location>
        <begin position="618"/>
        <end position="632"/>
    </location>
</feature>
<sequence>MDVDIHNRTSRSERVDFSSYSAAQLLGVLSHIRGSEYYAGRKDILGVAGWAKGRERWKTLRAAVPTAPNTLPPVIPLIIVGSFEAQALSEGGSAGGANREVLKAKRWGLVGPCDDEGFEGVQEECLRGVEAIVSAMAEGKPVVNGWDFFDGQKCLRVGGRVWLDEGEEPNGAVTLDDLKISNPDVLNRFRTALSNNSRLRDYVAFDARGQRIPFWLLRSSLSGAIVMVTVSPSAISINKEINGVSTPAISLALEVMEVQVLRAPLKAARDLVHPAQSSIARILGTNPVQTQPPVNGWKFMQYQGPQNKVHKGGFVATPNTPNDPSRSLSKLPERVLQTPPLGHGQSLFGLQPASSSPDFTFDNVTQQDMALASRGKELPTASSQGQGRHSPGKARRGGGRPLNGAHARSTVGGSTSRRPTPSEPSNVLQLEDNAGHRMQAAVEMHMPAPRSPVKTPNNHTGNFSQSDLYDQRPQSRGSLHAMLLQGDASAIGFGNGNETVSVGDRQQVLAIFHRHGSSSETDACQISGDRDGRVEVARTRVYKDGQHPGSPFPGHSNIGNGIIRAPSSRHAELKSPSFASGTATSRPASRLHQNTYQVPANQRHRDVFSVDFSRDITRPSSQVPEEATSISTGLHGRRASTPFTPMQRSLDGTANDQAYRRTKLGNVSRDVDGYERQGEMDAGLLQRNAVRPPSRIRDNAGIAVHSTGQSVQSMETAANITRPQSRVTRHSKRGHGEAGTMRSQSGAAAGDKVSNWSTELNDVNNEFAQVSARQEDGHRSAREGAREDGKFYVPANAETIPVVYRAEEKTVPPLGIPGTGQVMSATGESNKSELLQGWPHTAHLSESEKERLRSGPSEQVGLHGNATLGTELFVSAMNAYNERNSLNPQGNDYLSTGESIYSKESNDATVKRGTMHDSGAYVVAPNDLQRGEASTHSHTSTTVGSGDSSDTASVNARTPGLSDAELNSMASVYAPYTYPTHYFSPTDGRAAEVPAFMENAMNLSRSSDPYGALWDIDFTGPLSVSLQDVQVTDILKADGHIGSYAADGVATDYSSGDTIYSSSSNSEDAYKLGSAGSSSGFEGSQSTSESSWGSAGKQRQPLPSSRQ</sequence>
<accession>A0AAW0C267</accession>